<feature type="domain" description="Poly-beta-hydroxybutyrate polymerase N-terminal" evidence="4">
    <location>
        <begin position="147"/>
        <end position="316"/>
    </location>
</feature>
<evidence type="ECO:0000259" key="4">
    <source>
        <dbReference type="Pfam" id="PF07167"/>
    </source>
</evidence>
<dbReference type="Proteomes" id="UP000183002">
    <property type="component" value="Unassembled WGS sequence"/>
</dbReference>
<dbReference type="Gene3D" id="3.40.50.1820">
    <property type="entry name" value="alpha/beta hydrolase"/>
    <property type="match status" value="1"/>
</dbReference>
<dbReference type="InterPro" id="IPR051321">
    <property type="entry name" value="PHA/PHB_synthase"/>
</dbReference>
<sequence length="638" mass="70443">MAKNKSSFGVPLHDPQKQVSSIDGPATQASNERRASTPGGFAQSPALQPDVIVQETPPAYRAERATPLPEALDHTVQSAISRFTNGLSPAALMGAWFDWATHIVSAPGKQLQLLESAANKIQRQSRFALNCATKSDQTAPCIVPLPQDNRFSGDAWQTKPYNMIYQGFLLQQQWWHNLVTGVPGVTAQHERELQFLTRQMLDMVSPSNFLWTNPEVLARMRETQGMNLIQGMQNVVADAQGRMAGVGPKGVEAFVPGKDVGVTKGKVVYRNRLIELIQYAPLTDKVRAEPILIVPAWIKKYYILDLSQHNSLVRYLVGQGHTVFMMSWKIPDEDDRDLTLDDYRRLGIMAALAAVGGIVPDRKIHAAGYCLGGTLLSIAAAAMARDGDDRLASVSLLASQVDFTEPGELQLFIDESQLAFLDSVMWKQGYLDTTQMAGAFQMLSSNDLVWSRIIRNYLMGESRPMSDLMAWNADATRMPYAMHSEYLRKLYLNNDLAEGRFTVNARPIALSDIRVPIFAVGTQKDHVAPWPSVFKIQALTDTEVTFVLTSGGHNAGIVSEPGHLHRSYQIKTKGAMDRYIGPETWAAETVANDGSWWEAWVTWLGARSGDDIAPPHMGAGQVGFGQRDDAPGSYVMQN</sequence>
<dbReference type="GO" id="GO:0042619">
    <property type="term" value="P:poly-hydroxybutyrate biosynthetic process"/>
    <property type="evidence" value="ECO:0007669"/>
    <property type="project" value="InterPro"/>
</dbReference>
<proteinExistence type="predicted"/>
<organism evidence="6 7">
    <name type="scientific">Pseudorhodobacter antarcticus</name>
    <dbReference type="NCBI Taxonomy" id="1077947"/>
    <lineage>
        <taxon>Bacteria</taxon>
        <taxon>Pseudomonadati</taxon>
        <taxon>Pseudomonadota</taxon>
        <taxon>Alphaproteobacteria</taxon>
        <taxon>Rhodobacterales</taxon>
        <taxon>Paracoccaceae</taxon>
        <taxon>Pseudorhodobacter</taxon>
    </lineage>
</organism>
<dbReference type="PANTHER" id="PTHR36837">
    <property type="entry name" value="POLY(3-HYDROXYALKANOATE) POLYMERASE SUBUNIT PHAC"/>
    <property type="match status" value="1"/>
</dbReference>
<dbReference type="STRING" id="1077947.SAMN05216227_102839"/>
<keyword evidence="7" id="KW-1185">Reference proteome</keyword>
<dbReference type="InterPro" id="IPR022211">
    <property type="entry name" value="PHBC_N"/>
</dbReference>
<feature type="region of interest" description="Disordered" evidence="3">
    <location>
        <begin position="1"/>
        <end position="49"/>
    </location>
</feature>
<dbReference type="EMBL" id="FOCO01000028">
    <property type="protein sequence ID" value="SEN86623.1"/>
    <property type="molecule type" value="Genomic_DNA"/>
</dbReference>
<evidence type="ECO:0000259" key="5">
    <source>
        <dbReference type="Pfam" id="PF12551"/>
    </source>
</evidence>
<keyword evidence="2" id="KW-0012">Acyltransferase</keyword>
<feature type="domain" description="Poly-beta-hydroxybutyrate polymerase N-terminal" evidence="5">
    <location>
        <begin position="70"/>
        <end position="109"/>
    </location>
</feature>
<protein>
    <submittedName>
        <fullName evidence="6">Polyhydroxyalkanoate synthase</fullName>
    </submittedName>
</protein>
<accession>A0A1H8K0Y9</accession>
<name>A0A1H8K0Y9_9RHOB</name>
<keyword evidence="1" id="KW-0808">Transferase</keyword>
<dbReference type="InterPro" id="IPR010941">
    <property type="entry name" value="PhaC_N"/>
</dbReference>
<dbReference type="RefSeq" id="WP_082224728.1">
    <property type="nucleotide sequence ID" value="NZ_FOCO01000028.1"/>
</dbReference>
<feature type="region of interest" description="Disordered" evidence="3">
    <location>
        <begin position="617"/>
        <end position="638"/>
    </location>
</feature>
<evidence type="ECO:0000256" key="3">
    <source>
        <dbReference type="SAM" id="MobiDB-lite"/>
    </source>
</evidence>
<dbReference type="Pfam" id="PF12551">
    <property type="entry name" value="PHBC_N"/>
    <property type="match status" value="1"/>
</dbReference>
<evidence type="ECO:0000313" key="6">
    <source>
        <dbReference type="EMBL" id="SEN86623.1"/>
    </source>
</evidence>
<dbReference type="OrthoDB" id="7208816at2"/>
<reference evidence="6 7" key="1">
    <citation type="submission" date="2016-10" db="EMBL/GenBank/DDBJ databases">
        <authorList>
            <person name="de Groot N.N."/>
        </authorList>
    </citation>
    <scope>NUCLEOTIDE SEQUENCE [LARGE SCALE GENOMIC DNA]</scope>
    <source>
        <strain evidence="6 7">CGMCC 1.10836</strain>
    </source>
</reference>
<dbReference type="PANTHER" id="PTHR36837:SF5">
    <property type="entry name" value="POLY-3-HYDROXYBUTYRATE SYNTHASE"/>
    <property type="match status" value="1"/>
</dbReference>
<evidence type="ECO:0000256" key="1">
    <source>
        <dbReference type="ARBA" id="ARBA00022679"/>
    </source>
</evidence>
<dbReference type="GO" id="GO:0016746">
    <property type="term" value="F:acyltransferase activity"/>
    <property type="evidence" value="ECO:0007669"/>
    <property type="project" value="UniProtKB-KW"/>
</dbReference>
<evidence type="ECO:0000313" key="7">
    <source>
        <dbReference type="Proteomes" id="UP000183002"/>
    </source>
</evidence>
<dbReference type="InterPro" id="IPR029058">
    <property type="entry name" value="AB_hydrolase_fold"/>
</dbReference>
<dbReference type="Pfam" id="PF07167">
    <property type="entry name" value="PhaC_N"/>
    <property type="match status" value="1"/>
</dbReference>
<evidence type="ECO:0000256" key="2">
    <source>
        <dbReference type="ARBA" id="ARBA00023315"/>
    </source>
</evidence>
<dbReference type="SUPFAM" id="SSF53474">
    <property type="entry name" value="alpha/beta-Hydrolases"/>
    <property type="match status" value="1"/>
</dbReference>
<gene>
    <name evidence="6" type="ORF">SAMN05216227_102839</name>
</gene>
<dbReference type="AlphaFoldDB" id="A0A1H8K0Y9"/>